<dbReference type="SUPFAM" id="SSF47413">
    <property type="entry name" value="lambda repressor-like DNA-binding domains"/>
    <property type="match status" value="1"/>
</dbReference>
<dbReference type="EMBL" id="JBEWZI010000003">
    <property type="protein sequence ID" value="MET7013485.1"/>
    <property type="molecule type" value="Genomic_DNA"/>
</dbReference>
<protein>
    <submittedName>
        <fullName evidence="3">Helix-turn-helix transcriptional regulator</fullName>
    </submittedName>
</protein>
<reference evidence="3 4" key="1">
    <citation type="submission" date="2024-07" db="EMBL/GenBank/DDBJ databases">
        <title>Uliginosibacterium flavum JJ3220;KACC:17644.</title>
        <authorList>
            <person name="Kim M.K."/>
        </authorList>
    </citation>
    <scope>NUCLEOTIDE SEQUENCE [LARGE SCALE GENOMIC DNA]</scope>
    <source>
        <strain evidence="3 4">KACC:17644</strain>
    </source>
</reference>
<comment type="caution">
    <text evidence="3">The sequence shown here is derived from an EMBL/GenBank/DDBJ whole genome shotgun (WGS) entry which is preliminary data.</text>
</comment>
<dbReference type="Proteomes" id="UP001549691">
    <property type="component" value="Unassembled WGS sequence"/>
</dbReference>
<feature type="region of interest" description="Disordered" evidence="1">
    <location>
        <begin position="90"/>
        <end position="124"/>
    </location>
</feature>
<dbReference type="SMART" id="SM00530">
    <property type="entry name" value="HTH_XRE"/>
    <property type="match status" value="1"/>
</dbReference>
<organism evidence="3 4">
    <name type="scientific">Uliginosibacterium flavum</name>
    <dbReference type="NCBI Taxonomy" id="1396831"/>
    <lineage>
        <taxon>Bacteria</taxon>
        <taxon>Pseudomonadati</taxon>
        <taxon>Pseudomonadota</taxon>
        <taxon>Betaproteobacteria</taxon>
        <taxon>Rhodocyclales</taxon>
        <taxon>Zoogloeaceae</taxon>
        <taxon>Uliginosibacterium</taxon>
    </lineage>
</organism>
<dbReference type="Gene3D" id="1.10.260.40">
    <property type="entry name" value="lambda repressor-like DNA-binding domains"/>
    <property type="match status" value="1"/>
</dbReference>
<dbReference type="InterPro" id="IPR010982">
    <property type="entry name" value="Lambda_DNA-bd_dom_sf"/>
</dbReference>
<evidence type="ECO:0000313" key="3">
    <source>
        <dbReference type="EMBL" id="MET7013485.1"/>
    </source>
</evidence>
<name>A0ABV2TIW4_9RHOO</name>
<sequence length="124" mass="13567">MNYPITTLDQLRPILLGFRKSRGLTQSALAELLGVTQQTYAQLETNPASASVERLFKVLRVLGVEWVLADARVIMSSVADADPQAASAYPVPLHSVEARQHQAAEPSRSAPKNGRSATKKREAW</sequence>
<evidence type="ECO:0000259" key="2">
    <source>
        <dbReference type="PROSITE" id="PS50943"/>
    </source>
</evidence>
<dbReference type="InterPro" id="IPR001387">
    <property type="entry name" value="Cro/C1-type_HTH"/>
</dbReference>
<dbReference type="RefSeq" id="WP_354599945.1">
    <property type="nucleotide sequence ID" value="NZ_JBEWZI010000003.1"/>
</dbReference>
<evidence type="ECO:0000313" key="4">
    <source>
        <dbReference type="Proteomes" id="UP001549691"/>
    </source>
</evidence>
<proteinExistence type="predicted"/>
<gene>
    <name evidence="3" type="ORF">ABXR19_04740</name>
</gene>
<dbReference type="CDD" id="cd00093">
    <property type="entry name" value="HTH_XRE"/>
    <property type="match status" value="1"/>
</dbReference>
<feature type="domain" description="HTH cro/C1-type" evidence="2">
    <location>
        <begin position="15"/>
        <end position="69"/>
    </location>
</feature>
<dbReference type="PROSITE" id="PS50943">
    <property type="entry name" value="HTH_CROC1"/>
    <property type="match status" value="1"/>
</dbReference>
<keyword evidence="4" id="KW-1185">Reference proteome</keyword>
<dbReference type="Pfam" id="PF01381">
    <property type="entry name" value="HTH_3"/>
    <property type="match status" value="1"/>
</dbReference>
<evidence type="ECO:0000256" key="1">
    <source>
        <dbReference type="SAM" id="MobiDB-lite"/>
    </source>
</evidence>
<accession>A0ABV2TIW4</accession>